<organism evidence="1 2">
    <name type="scientific">Teladorsagia circumcincta</name>
    <name type="common">Brown stomach worm</name>
    <name type="synonym">Ostertagia circumcincta</name>
    <dbReference type="NCBI Taxonomy" id="45464"/>
    <lineage>
        <taxon>Eukaryota</taxon>
        <taxon>Metazoa</taxon>
        <taxon>Ecdysozoa</taxon>
        <taxon>Nematoda</taxon>
        <taxon>Chromadorea</taxon>
        <taxon>Rhabditida</taxon>
        <taxon>Rhabditina</taxon>
        <taxon>Rhabditomorpha</taxon>
        <taxon>Strongyloidea</taxon>
        <taxon>Trichostrongylidae</taxon>
        <taxon>Teladorsagia</taxon>
    </lineage>
</organism>
<reference evidence="1 2" key="1">
    <citation type="submission" date="2015-09" db="EMBL/GenBank/DDBJ databases">
        <title>Draft genome of the parasitic nematode Teladorsagia circumcincta isolate WARC Sus (inbred).</title>
        <authorList>
            <person name="Mitreva M."/>
        </authorList>
    </citation>
    <scope>NUCLEOTIDE SEQUENCE [LARGE SCALE GENOMIC DNA]</scope>
    <source>
        <strain evidence="1 2">S</strain>
    </source>
</reference>
<dbReference type="AlphaFoldDB" id="A0A2G9V443"/>
<dbReference type="EMBL" id="KZ345008">
    <property type="protein sequence ID" value="PIO77176.1"/>
    <property type="molecule type" value="Genomic_DNA"/>
</dbReference>
<dbReference type="Proteomes" id="UP000230423">
    <property type="component" value="Unassembled WGS sequence"/>
</dbReference>
<sequence length="86" mass="10148">MLTSTRYDPRLVKTVSWPSRCPSRNQPSPPEALRSRRLSINTEYGLLSRFRCCLSCLLLLIKRQMHIVFYDTAILYICLYNCKYVN</sequence>
<accession>A0A2G9V443</accession>
<evidence type="ECO:0000313" key="2">
    <source>
        <dbReference type="Proteomes" id="UP000230423"/>
    </source>
</evidence>
<evidence type="ECO:0000313" key="1">
    <source>
        <dbReference type="EMBL" id="PIO77176.1"/>
    </source>
</evidence>
<gene>
    <name evidence="1" type="ORF">TELCIR_00692</name>
</gene>
<keyword evidence="2" id="KW-1185">Reference proteome</keyword>
<proteinExistence type="predicted"/>
<protein>
    <submittedName>
        <fullName evidence="1">Uncharacterized protein</fullName>
    </submittedName>
</protein>
<name>A0A2G9V443_TELCI</name>